<keyword evidence="9 12" id="KW-1133">Transmembrane helix</keyword>
<comment type="subcellular location">
    <subcellularLocation>
        <location evidence="12">Cell membrane</location>
        <topology evidence="12">Multi-pass membrane protein</topology>
    </subcellularLocation>
    <subcellularLocation>
        <location evidence="1">Membrane</location>
        <topology evidence="1">Multi-pass membrane protein</topology>
    </subcellularLocation>
</comment>
<feature type="transmembrane region" description="Helical" evidence="12">
    <location>
        <begin position="207"/>
        <end position="231"/>
    </location>
</feature>
<feature type="transmembrane region" description="Helical" evidence="12">
    <location>
        <begin position="426"/>
        <end position="446"/>
    </location>
</feature>
<evidence type="ECO:0000256" key="10">
    <source>
        <dbReference type="ARBA" id="ARBA00023065"/>
    </source>
</evidence>
<dbReference type="GO" id="GO:0015293">
    <property type="term" value="F:symporter activity"/>
    <property type="evidence" value="ECO:0007669"/>
    <property type="project" value="UniProtKB-UniRule"/>
</dbReference>
<keyword evidence="6 12" id="KW-0812">Transmembrane</keyword>
<evidence type="ECO:0000256" key="9">
    <source>
        <dbReference type="ARBA" id="ARBA00022989"/>
    </source>
</evidence>
<keyword evidence="4 12" id="KW-1003">Cell membrane</keyword>
<evidence type="ECO:0000256" key="11">
    <source>
        <dbReference type="ARBA" id="ARBA00023136"/>
    </source>
</evidence>
<evidence type="ECO:0000256" key="12">
    <source>
        <dbReference type="HAMAP-Rule" id="MF_01522"/>
    </source>
</evidence>
<dbReference type="InterPro" id="IPR053951">
    <property type="entry name" value="K_trans_N"/>
</dbReference>
<evidence type="ECO:0000256" key="8">
    <source>
        <dbReference type="ARBA" id="ARBA00022958"/>
    </source>
</evidence>
<dbReference type="GO" id="GO:0005886">
    <property type="term" value="C:plasma membrane"/>
    <property type="evidence" value="ECO:0007669"/>
    <property type="project" value="UniProtKB-SubCell"/>
</dbReference>
<dbReference type="RefSeq" id="WP_406833051.1">
    <property type="nucleotide sequence ID" value="NZ_CP157483.1"/>
</dbReference>
<dbReference type="GO" id="GO:0015079">
    <property type="term" value="F:potassium ion transmembrane transporter activity"/>
    <property type="evidence" value="ECO:0007669"/>
    <property type="project" value="UniProtKB-UniRule"/>
</dbReference>
<feature type="transmembrane region" description="Helical" evidence="12">
    <location>
        <begin position="145"/>
        <end position="163"/>
    </location>
</feature>
<evidence type="ECO:0000313" key="15">
    <source>
        <dbReference type="EMBL" id="XBO45549.1"/>
    </source>
</evidence>
<dbReference type="PANTHER" id="PTHR30540">
    <property type="entry name" value="OSMOTIC STRESS POTASSIUM TRANSPORTER"/>
    <property type="match status" value="1"/>
</dbReference>
<evidence type="ECO:0000259" key="13">
    <source>
        <dbReference type="Pfam" id="PF02705"/>
    </source>
</evidence>
<dbReference type="InterPro" id="IPR003855">
    <property type="entry name" value="K+_transporter"/>
</dbReference>
<feature type="transmembrane region" description="Helical" evidence="12">
    <location>
        <begin position="252"/>
        <end position="273"/>
    </location>
</feature>
<sequence length="632" mass="68544">MSNHDNARHKGWVPLALGALGVVFGDIGTSPLYAVQTVFSIDHNAVQTTPSDVYGVISLVFWSITLVVSVKYVVFVLRADNDGEGGVMALAALARRSVRPGGRRFGLVMVLGVLGASLFYGDSVITPAISVMSAIEGLAVPAPGLAHLVVPLGAVIITGLFVVQRYGTQLVGRFFGPVMVLWFAVLGVLGVGQVVRDPAILRGLSPSYAVLFVVDRPFVAFVAMGAVVLSITGAEALYADMGHFGRSPIRRAWFFVVFPCLTLNYLGQGALLLKDPTSARSPFFLMAPAWAQIPLVVLATLATVIASQAVISGAYSVSRQAERLGFLPRLTVRHTSKVERGQIYVPAVNWTLFVGVLILLVTFRSSARLATAYGLAVTGTFLITTTLFLLLAESAWGWSRGRLLLLGIPLFVLELTYFAANLTKVVHGGWLPILIALLVATVMLTWQRGRTLVTQRRVEMEGPLAPFVEWLASEHVTQVPGTAVFLHTDKDTTPLALRENATFNHVLHEHVLIVTTRSANVPVVAPDDRFEMDPLGDPYDAVDHLTMSFGFQEDQDVPRALAQAREAGLVDIDPTEAYYFLSRISIQRGRGQEMPAWRKRLFVGLAHNAASPIEYFHLPEDRTVAMGAAVVL</sequence>
<feature type="transmembrane region" description="Helical" evidence="12">
    <location>
        <begin position="175"/>
        <end position="195"/>
    </location>
</feature>
<feature type="transmembrane region" description="Helical" evidence="12">
    <location>
        <begin position="12"/>
        <end position="33"/>
    </location>
</feature>
<dbReference type="AlphaFoldDB" id="A0AAU7K0B6"/>
<accession>A0AAU7K0B6</accession>
<feature type="transmembrane region" description="Helical" evidence="12">
    <location>
        <begin position="369"/>
        <end position="391"/>
    </location>
</feature>
<dbReference type="EMBL" id="CP157483">
    <property type="protein sequence ID" value="XBO45549.1"/>
    <property type="molecule type" value="Genomic_DNA"/>
</dbReference>
<feature type="domain" description="K+ potassium transporter C-terminal" evidence="14">
    <location>
        <begin position="480"/>
        <end position="631"/>
    </location>
</feature>
<feature type="transmembrane region" description="Helical" evidence="12">
    <location>
        <begin position="105"/>
        <end position="125"/>
    </location>
</feature>
<evidence type="ECO:0000256" key="3">
    <source>
        <dbReference type="ARBA" id="ARBA00022448"/>
    </source>
</evidence>
<comment type="function">
    <text evidence="12">Transport of potassium into the cell. Likely operates as a K(+):H(+) symporter.</text>
</comment>
<feature type="transmembrane region" description="Helical" evidence="12">
    <location>
        <begin position="403"/>
        <end position="420"/>
    </location>
</feature>
<organism evidence="15">
    <name type="scientific">Pedococcus sp. KACC 23699</name>
    <dbReference type="NCBI Taxonomy" id="3149228"/>
    <lineage>
        <taxon>Bacteria</taxon>
        <taxon>Bacillati</taxon>
        <taxon>Actinomycetota</taxon>
        <taxon>Actinomycetes</taxon>
        <taxon>Micrococcales</taxon>
        <taxon>Intrasporangiaceae</taxon>
        <taxon>Pedococcus</taxon>
    </lineage>
</organism>
<evidence type="ECO:0000256" key="4">
    <source>
        <dbReference type="ARBA" id="ARBA00022475"/>
    </source>
</evidence>
<evidence type="ECO:0000256" key="1">
    <source>
        <dbReference type="ARBA" id="ARBA00004141"/>
    </source>
</evidence>
<proteinExistence type="inferred from homology"/>
<feature type="transmembrane region" description="Helical" evidence="12">
    <location>
        <begin position="293"/>
        <end position="317"/>
    </location>
</feature>
<feature type="transmembrane region" description="Helical" evidence="12">
    <location>
        <begin position="343"/>
        <end position="363"/>
    </location>
</feature>
<evidence type="ECO:0000256" key="5">
    <source>
        <dbReference type="ARBA" id="ARBA00022538"/>
    </source>
</evidence>
<keyword evidence="3 12" id="KW-0813">Transport</keyword>
<feature type="transmembrane region" description="Helical" evidence="12">
    <location>
        <begin position="53"/>
        <end position="74"/>
    </location>
</feature>
<feature type="domain" description="K+ potassium transporter integral membrane" evidence="13">
    <location>
        <begin position="15"/>
        <end position="465"/>
    </location>
</feature>
<dbReference type="InterPro" id="IPR023051">
    <property type="entry name" value="Kup"/>
</dbReference>
<keyword evidence="7 12" id="KW-0769">Symport</keyword>
<dbReference type="HAMAP" id="MF_01522">
    <property type="entry name" value="Kup"/>
    <property type="match status" value="1"/>
</dbReference>
<keyword evidence="8 12" id="KW-0630">Potassium</keyword>
<evidence type="ECO:0000256" key="2">
    <source>
        <dbReference type="ARBA" id="ARBA00007019"/>
    </source>
</evidence>
<gene>
    <name evidence="12" type="primary">kup</name>
    <name evidence="15" type="ORF">ABEG17_09530</name>
</gene>
<dbReference type="Pfam" id="PF22776">
    <property type="entry name" value="K_trans_C"/>
    <property type="match status" value="1"/>
</dbReference>
<comment type="similarity">
    <text evidence="2 12">Belongs to the HAK/KUP transporter (TC 2.A.72) family.</text>
</comment>
<keyword evidence="5 12" id="KW-0633">Potassium transport</keyword>
<dbReference type="Pfam" id="PF02705">
    <property type="entry name" value="K_trans"/>
    <property type="match status" value="1"/>
</dbReference>
<keyword evidence="10 12" id="KW-0406">Ion transport</keyword>
<dbReference type="InterPro" id="IPR053952">
    <property type="entry name" value="K_trans_C"/>
</dbReference>
<protein>
    <recommendedName>
        <fullName evidence="12">Probable potassium transport system protein Kup</fullName>
    </recommendedName>
</protein>
<evidence type="ECO:0000259" key="14">
    <source>
        <dbReference type="Pfam" id="PF22776"/>
    </source>
</evidence>
<reference evidence="15" key="1">
    <citation type="submission" date="2024-05" db="EMBL/GenBank/DDBJ databases">
        <authorList>
            <person name="Kim S."/>
            <person name="Heo J."/>
            <person name="Choi H."/>
            <person name="Choi Y."/>
            <person name="Kwon S.-W."/>
            <person name="Kim Y."/>
        </authorList>
    </citation>
    <scope>NUCLEOTIDE SEQUENCE</scope>
    <source>
        <strain evidence="15">KACC 23699</strain>
    </source>
</reference>
<keyword evidence="11 12" id="KW-0472">Membrane</keyword>
<evidence type="ECO:0000256" key="6">
    <source>
        <dbReference type="ARBA" id="ARBA00022692"/>
    </source>
</evidence>
<comment type="catalytic activity">
    <reaction evidence="12">
        <text>K(+)(in) + H(+)(in) = K(+)(out) + H(+)(out)</text>
        <dbReference type="Rhea" id="RHEA:28490"/>
        <dbReference type="ChEBI" id="CHEBI:15378"/>
        <dbReference type="ChEBI" id="CHEBI:29103"/>
    </reaction>
</comment>
<name>A0AAU7K0B6_9MICO</name>
<dbReference type="PANTHER" id="PTHR30540:SF79">
    <property type="entry name" value="LOW AFFINITY POTASSIUM TRANSPORT SYSTEM PROTEIN KUP"/>
    <property type="match status" value="1"/>
</dbReference>
<evidence type="ECO:0000256" key="7">
    <source>
        <dbReference type="ARBA" id="ARBA00022847"/>
    </source>
</evidence>